<proteinExistence type="predicted"/>
<protein>
    <recommendedName>
        <fullName evidence="4">PEP-CTERM protein-sorting domain-containing protein</fullName>
    </recommendedName>
</protein>
<accession>A0A1H2SI96</accession>
<reference evidence="3" key="1">
    <citation type="submission" date="2016-10" db="EMBL/GenBank/DDBJ databases">
        <authorList>
            <person name="Varghese N."/>
            <person name="Submissions S."/>
        </authorList>
    </citation>
    <scope>NUCLEOTIDE SEQUENCE [LARGE SCALE GENOMIC DNA]</scope>
    <source>
        <strain evidence="3">DSM 27839</strain>
    </source>
</reference>
<keyword evidence="1" id="KW-0472">Membrane</keyword>
<evidence type="ECO:0008006" key="4">
    <source>
        <dbReference type="Google" id="ProtNLM"/>
    </source>
</evidence>
<sequence length="55" mass="5659">MIVVLGMALLGVILGVRTARKRNGSGADMAQYAAGYGIAFALVGLVISLVLVRLV</sequence>
<dbReference type="EMBL" id="FNNP01000001">
    <property type="protein sequence ID" value="SDW31247.1"/>
    <property type="molecule type" value="Genomic_DNA"/>
</dbReference>
<feature type="transmembrane region" description="Helical" evidence="1">
    <location>
        <begin position="34"/>
        <end position="54"/>
    </location>
</feature>
<name>A0A1H2SI96_9RHOB</name>
<keyword evidence="1" id="KW-0812">Transmembrane</keyword>
<keyword evidence="3" id="KW-1185">Reference proteome</keyword>
<keyword evidence="1" id="KW-1133">Transmembrane helix</keyword>
<evidence type="ECO:0000313" key="2">
    <source>
        <dbReference type="EMBL" id="SDW31247.1"/>
    </source>
</evidence>
<dbReference type="RefSeq" id="WP_176797649.1">
    <property type="nucleotide sequence ID" value="NZ_FNNP01000001.1"/>
</dbReference>
<evidence type="ECO:0000256" key="1">
    <source>
        <dbReference type="SAM" id="Phobius"/>
    </source>
</evidence>
<dbReference type="AlphaFoldDB" id="A0A1H2SI96"/>
<dbReference type="STRING" id="985054.SAMN05444358_101474"/>
<gene>
    <name evidence="2" type="ORF">SAMN05444358_101474</name>
</gene>
<evidence type="ECO:0000313" key="3">
    <source>
        <dbReference type="Proteomes" id="UP000183400"/>
    </source>
</evidence>
<organism evidence="2 3">
    <name type="scientific">Ruegeria halocynthiae</name>
    <dbReference type="NCBI Taxonomy" id="985054"/>
    <lineage>
        <taxon>Bacteria</taxon>
        <taxon>Pseudomonadati</taxon>
        <taxon>Pseudomonadota</taxon>
        <taxon>Alphaproteobacteria</taxon>
        <taxon>Rhodobacterales</taxon>
        <taxon>Roseobacteraceae</taxon>
        <taxon>Ruegeria</taxon>
    </lineage>
</organism>
<dbReference type="Proteomes" id="UP000183400">
    <property type="component" value="Unassembled WGS sequence"/>
</dbReference>